<feature type="transmembrane region" description="Helical" evidence="6">
    <location>
        <begin position="7"/>
        <end position="26"/>
    </location>
</feature>
<dbReference type="PANTHER" id="PTHR21716">
    <property type="entry name" value="TRANSMEMBRANE PROTEIN"/>
    <property type="match status" value="1"/>
</dbReference>
<dbReference type="RefSeq" id="WP_110094112.1">
    <property type="nucleotide sequence ID" value="NZ_NKUE01000009.1"/>
</dbReference>
<dbReference type="PANTHER" id="PTHR21716:SF61">
    <property type="entry name" value="BLR8064 PROTEIN"/>
    <property type="match status" value="1"/>
</dbReference>
<evidence type="ECO:0000256" key="1">
    <source>
        <dbReference type="ARBA" id="ARBA00004141"/>
    </source>
</evidence>
<feature type="transmembrane region" description="Helical" evidence="6">
    <location>
        <begin position="266"/>
        <end position="287"/>
    </location>
</feature>
<keyword evidence="5 6" id="KW-0472">Membrane</keyword>
<feature type="transmembrane region" description="Helical" evidence="6">
    <location>
        <begin position="209"/>
        <end position="232"/>
    </location>
</feature>
<sequence length="352" mass="36879">MGNTSRVQYIATGIFVCLVIMASLYIEQSFLGAFVWGIILSITAFPLYQVLRQRGCGNMVASLIISVGIFALLAVPLVAMVAKAVGDLPSLYDWARSASQTGIAVPRQVEDLPGAGSKIVPLWRKYLSDPDELRNWLGTLSHTFATTDGKTLTHRLMEIAETFMIAVLSVYFFLVSAESLIGDIRAVGKKFLGRRATDAIDNIVGSVRGTVAGLVLVGMGEGAIIGIGYFVAGTPHPALFMLATAIVSIVPFCGPVILALAAATTFAASGGTSALIVGLVGGIAYFFGDHFVRPKLISGNTKIPFLAVLTAILGGLHACGLLGLFIGPAVIAVAFSLWRSAVADSRADCAAP</sequence>
<reference evidence="7 8" key="1">
    <citation type="submission" date="2018-01" db="EMBL/GenBank/DDBJ databases">
        <title>Draft Genome Sequence of Komagataeibacter maltaceti LMG 1529, a Vinegar Producing Acetic Acid Bacterium Isolated from Malt Vinegar Brewery Acetifiers.</title>
        <authorList>
            <person name="Zhang Q."/>
            <person name="Hollensteiner J."/>
            <person name="Poehlein A."/>
            <person name="Daniel R."/>
        </authorList>
    </citation>
    <scope>NUCLEOTIDE SEQUENCE [LARGE SCALE GENOMIC DNA]</scope>
    <source>
        <strain evidence="7 8">LMG 1529</strain>
    </source>
</reference>
<protein>
    <submittedName>
        <fullName evidence="7">Putative inner membrane protein</fullName>
    </submittedName>
</protein>
<dbReference type="Proteomes" id="UP000237344">
    <property type="component" value="Unassembled WGS sequence"/>
</dbReference>
<evidence type="ECO:0000313" key="8">
    <source>
        <dbReference type="Proteomes" id="UP000237344"/>
    </source>
</evidence>
<feature type="transmembrane region" description="Helical" evidence="6">
    <location>
        <begin position="32"/>
        <end position="51"/>
    </location>
</feature>
<evidence type="ECO:0000256" key="5">
    <source>
        <dbReference type="ARBA" id="ARBA00023136"/>
    </source>
</evidence>
<comment type="similarity">
    <text evidence="2">Belongs to the autoinducer-2 exporter (AI-2E) (TC 2.A.86) family.</text>
</comment>
<evidence type="ECO:0000313" key="7">
    <source>
        <dbReference type="EMBL" id="POF63881.1"/>
    </source>
</evidence>
<dbReference type="EMBL" id="POTC01000003">
    <property type="protein sequence ID" value="POF63881.1"/>
    <property type="molecule type" value="Genomic_DNA"/>
</dbReference>
<evidence type="ECO:0000256" key="2">
    <source>
        <dbReference type="ARBA" id="ARBA00009773"/>
    </source>
</evidence>
<dbReference type="OrthoDB" id="7282134at2"/>
<proteinExistence type="inferred from homology"/>
<organism evidence="7 8">
    <name type="scientific">Novacetimonas maltaceti</name>
    <dbReference type="NCBI Taxonomy" id="1203393"/>
    <lineage>
        <taxon>Bacteria</taxon>
        <taxon>Pseudomonadati</taxon>
        <taxon>Pseudomonadota</taxon>
        <taxon>Alphaproteobacteria</taxon>
        <taxon>Acetobacterales</taxon>
        <taxon>Acetobacteraceae</taxon>
        <taxon>Novacetimonas</taxon>
    </lineage>
</organism>
<name>A0A2S3W4U4_9PROT</name>
<feature type="transmembrane region" description="Helical" evidence="6">
    <location>
        <begin position="238"/>
        <end position="259"/>
    </location>
</feature>
<feature type="transmembrane region" description="Helical" evidence="6">
    <location>
        <begin position="163"/>
        <end position="188"/>
    </location>
</feature>
<comment type="subcellular location">
    <subcellularLocation>
        <location evidence="1">Membrane</location>
        <topology evidence="1">Multi-pass membrane protein</topology>
    </subcellularLocation>
</comment>
<dbReference type="Pfam" id="PF01594">
    <property type="entry name" value="AI-2E_transport"/>
    <property type="match status" value="1"/>
</dbReference>
<keyword evidence="4 6" id="KW-1133">Transmembrane helix</keyword>
<accession>A0A2S3W4U4</accession>
<dbReference type="AlphaFoldDB" id="A0A2S3W4U4"/>
<evidence type="ECO:0000256" key="6">
    <source>
        <dbReference type="SAM" id="Phobius"/>
    </source>
</evidence>
<comment type="caution">
    <text evidence="7">The sequence shown here is derived from an EMBL/GenBank/DDBJ whole genome shotgun (WGS) entry which is preliminary data.</text>
</comment>
<keyword evidence="8" id="KW-1185">Reference proteome</keyword>
<keyword evidence="3 6" id="KW-0812">Transmembrane</keyword>
<feature type="transmembrane region" description="Helical" evidence="6">
    <location>
        <begin position="63"/>
        <end position="82"/>
    </location>
</feature>
<dbReference type="InterPro" id="IPR002549">
    <property type="entry name" value="AI-2E-like"/>
</dbReference>
<evidence type="ECO:0000256" key="3">
    <source>
        <dbReference type="ARBA" id="ARBA00022692"/>
    </source>
</evidence>
<evidence type="ECO:0000256" key="4">
    <source>
        <dbReference type="ARBA" id="ARBA00022989"/>
    </source>
</evidence>
<feature type="transmembrane region" description="Helical" evidence="6">
    <location>
        <begin position="307"/>
        <end position="338"/>
    </location>
</feature>
<gene>
    <name evidence="7" type="ORF">KMAL_04130</name>
</gene>
<dbReference type="GO" id="GO:0016020">
    <property type="term" value="C:membrane"/>
    <property type="evidence" value="ECO:0007669"/>
    <property type="project" value="UniProtKB-SubCell"/>
</dbReference>